<evidence type="ECO:0000256" key="1">
    <source>
        <dbReference type="SAM" id="MobiDB-lite"/>
    </source>
</evidence>
<gene>
    <name evidence="2" type="ORF">LCGC14_2232730</name>
</gene>
<feature type="compositionally biased region" description="Basic and acidic residues" evidence="1">
    <location>
        <begin position="45"/>
        <end position="91"/>
    </location>
</feature>
<organism evidence="2">
    <name type="scientific">marine sediment metagenome</name>
    <dbReference type="NCBI Taxonomy" id="412755"/>
    <lineage>
        <taxon>unclassified sequences</taxon>
        <taxon>metagenomes</taxon>
        <taxon>ecological metagenomes</taxon>
    </lineage>
</organism>
<dbReference type="AlphaFoldDB" id="A0A0F9DVD8"/>
<name>A0A0F9DVD8_9ZZZZ</name>
<feature type="region of interest" description="Disordered" evidence="1">
    <location>
        <begin position="38"/>
        <end position="91"/>
    </location>
</feature>
<protein>
    <submittedName>
        <fullName evidence="2">Uncharacterized protein</fullName>
    </submittedName>
</protein>
<evidence type="ECO:0000313" key="2">
    <source>
        <dbReference type="EMBL" id="KKL57706.1"/>
    </source>
</evidence>
<sequence length="129" mass="14823">MGKETAIKVSKEFKEFLVDKKKEGEDFEKTLKRLVNQLKANSEPVNHKKDKQLTSEPHEKLVTKDKLSAQTTNEKKNDLNTKEGRDAERKRLDEEYKNLPKFIGGIDMKDGKVPTRDELPDEIGGVKIK</sequence>
<proteinExistence type="predicted"/>
<accession>A0A0F9DVD8</accession>
<comment type="caution">
    <text evidence="2">The sequence shown here is derived from an EMBL/GenBank/DDBJ whole genome shotgun (WGS) entry which is preliminary data.</text>
</comment>
<reference evidence="2" key="1">
    <citation type="journal article" date="2015" name="Nature">
        <title>Complex archaea that bridge the gap between prokaryotes and eukaryotes.</title>
        <authorList>
            <person name="Spang A."/>
            <person name="Saw J.H."/>
            <person name="Jorgensen S.L."/>
            <person name="Zaremba-Niedzwiedzka K."/>
            <person name="Martijn J."/>
            <person name="Lind A.E."/>
            <person name="van Eijk R."/>
            <person name="Schleper C."/>
            <person name="Guy L."/>
            <person name="Ettema T.J."/>
        </authorList>
    </citation>
    <scope>NUCLEOTIDE SEQUENCE</scope>
</reference>
<dbReference type="EMBL" id="LAZR01030072">
    <property type="protein sequence ID" value="KKL57706.1"/>
    <property type="molecule type" value="Genomic_DNA"/>
</dbReference>